<proteinExistence type="inferred from homology"/>
<dbReference type="SUPFAM" id="SSF53474">
    <property type="entry name" value="alpha/beta-Hydrolases"/>
    <property type="match status" value="1"/>
</dbReference>
<protein>
    <submittedName>
        <fullName evidence="4">Bifunctional epoxide hydrolase 2</fullName>
    </submittedName>
</protein>
<sequence length="354" mass="39589">MSSMHIEEHEFSNDDVKLFYLSAGPKNGPLMIFVHGWPGIAETWKPQISAFAALGFRIVAPDMRGYGRSTVTRESHDYRLERLVADMLALLASLQKKEAVWVGHDWGALVVWSLAAHFPEVCTGIVNMCVPYHTLEYGLDALLATVDREIYPADKFPNGQWDYQAYYETDSAEANKVFEADIANTIKVLYRRGDPASYGKPALTSAIIHSGGWFGGKSSAPEMGDLSRSVLDESTFNTLSDHLKRMGFFGPTSYYLNHAANKEYSERSLNGGVLDIPTLFIEAKFDGVCETSMSTLSDSMRRYCRDLTQVSIEAGHWVALERPQETNAAIARWLMTTLPTSWPGYYDEINAGMY</sequence>
<dbReference type="InterPro" id="IPR000639">
    <property type="entry name" value="Epox_hydrolase-like"/>
</dbReference>
<dbReference type="InterPro" id="IPR029058">
    <property type="entry name" value="AB_hydrolase_fold"/>
</dbReference>
<gene>
    <name evidence="4" type="ORF">D0Z07_4028</name>
</gene>
<accession>A0A9P7AXX5</accession>
<evidence type="ECO:0000256" key="2">
    <source>
        <dbReference type="ARBA" id="ARBA00038334"/>
    </source>
</evidence>
<comment type="caution">
    <text evidence="4">The sequence shown here is derived from an EMBL/GenBank/DDBJ whole genome shotgun (WGS) entry which is preliminary data.</text>
</comment>
<dbReference type="PRINTS" id="PR00412">
    <property type="entry name" value="EPOXHYDRLASE"/>
</dbReference>
<dbReference type="Gene3D" id="3.40.50.1820">
    <property type="entry name" value="alpha/beta hydrolase"/>
    <property type="match status" value="1"/>
</dbReference>
<organism evidence="4 5">
    <name type="scientific">Hyphodiscus hymeniophilus</name>
    <dbReference type="NCBI Taxonomy" id="353542"/>
    <lineage>
        <taxon>Eukaryota</taxon>
        <taxon>Fungi</taxon>
        <taxon>Dikarya</taxon>
        <taxon>Ascomycota</taxon>
        <taxon>Pezizomycotina</taxon>
        <taxon>Leotiomycetes</taxon>
        <taxon>Helotiales</taxon>
        <taxon>Hyphodiscaceae</taxon>
        <taxon>Hyphodiscus</taxon>
    </lineage>
</organism>
<dbReference type="Pfam" id="PF00561">
    <property type="entry name" value="Abhydrolase_1"/>
    <property type="match status" value="1"/>
</dbReference>
<evidence type="ECO:0000313" key="4">
    <source>
        <dbReference type="EMBL" id="KAG0649606.1"/>
    </source>
</evidence>
<evidence type="ECO:0000259" key="3">
    <source>
        <dbReference type="Pfam" id="PF00561"/>
    </source>
</evidence>
<dbReference type="Proteomes" id="UP000785200">
    <property type="component" value="Unassembled WGS sequence"/>
</dbReference>
<dbReference type="EMBL" id="VNKQ01000007">
    <property type="protein sequence ID" value="KAG0649606.1"/>
    <property type="molecule type" value="Genomic_DNA"/>
</dbReference>
<dbReference type="GO" id="GO:0016787">
    <property type="term" value="F:hydrolase activity"/>
    <property type="evidence" value="ECO:0007669"/>
    <property type="project" value="UniProtKB-KW"/>
</dbReference>
<comment type="similarity">
    <text evidence="2">Belongs to the AB hydrolase superfamily. Epoxide hydrolase family.</text>
</comment>
<dbReference type="OrthoDB" id="408373at2759"/>
<dbReference type="InterPro" id="IPR000073">
    <property type="entry name" value="AB_hydrolase_1"/>
</dbReference>
<dbReference type="AlphaFoldDB" id="A0A9P7AXX5"/>
<feature type="domain" description="AB hydrolase-1" evidence="3">
    <location>
        <begin position="29"/>
        <end position="323"/>
    </location>
</feature>
<evidence type="ECO:0000256" key="1">
    <source>
        <dbReference type="ARBA" id="ARBA00022801"/>
    </source>
</evidence>
<reference evidence="4" key="1">
    <citation type="submission" date="2019-07" db="EMBL/GenBank/DDBJ databases">
        <title>Hyphodiscus hymeniophilus genome sequencing and assembly.</title>
        <authorList>
            <person name="Kramer G."/>
            <person name="Nodwell J."/>
        </authorList>
    </citation>
    <scope>NUCLEOTIDE SEQUENCE</scope>
    <source>
        <strain evidence="4">ATCC 34498</strain>
    </source>
</reference>
<keyword evidence="5" id="KW-1185">Reference proteome</keyword>
<dbReference type="PANTHER" id="PTHR43329">
    <property type="entry name" value="EPOXIDE HYDROLASE"/>
    <property type="match status" value="1"/>
</dbReference>
<keyword evidence="1 4" id="KW-0378">Hydrolase</keyword>
<name>A0A9P7AXX5_9HELO</name>
<evidence type="ECO:0000313" key="5">
    <source>
        <dbReference type="Proteomes" id="UP000785200"/>
    </source>
</evidence>